<keyword evidence="1" id="KW-1003">Cell membrane</keyword>
<dbReference type="PROSITE" id="PS50893">
    <property type="entry name" value="ABC_TRANSPORTER_2"/>
    <property type="match status" value="2"/>
</dbReference>
<proteinExistence type="predicted"/>
<dbReference type="Proteomes" id="UP001595791">
    <property type="component" value="Unassembled WGS sequence"/>
</dbReference>
<evidence type="ECO:0000313" key="6">
    <source>
        <dbReference type="EMBL" id="MFC4160772.1"/>
    </source>
</evidence>
<dbReference type="SUPFAM" id="SSF52540">
    <property type="entry name" value="P-loop containing nucleoside triphosphate hydrolases"/>
    <property type="match status" value="2"/>
</dbReference>
<name>A0ABV8MRE3_9NEIS</name>
<dbReference type="InterPro" id="IPR003593">
    <property type="entry name" value="AAA+_ATPase"/>
</dbReference>
<dbReference type="SMART" id="SM00382">
    <property type="entry name" value="AAA"/>
    <property type="match status" value="2"/>
</dbReference>
<dbReference type="PANTHER" id="PTHR19211">
    <property type="entry name" value="ATP-BINDING TRANSPORT PROTEIN-RELATED"/>
    <property type="match status" value="1"/>
</dbReference>
<dbReference type="RefSeq" id="WP_378165965.1">
    <property type="nucleotide sequence ID" value="NZ_JBHSBU010000001.1"/>
</dbReference>
<keyword evidence="4 6" id="KW-0067">ATP-binding</keyword>
<evidence type="ECO:0000313" key="7">
    <source>
        <dbReference type="Proteomes" id="UP001595791"/>
    </source>
</evidence>
<dbReference type="GO" id="GO:0005524">
    <property type="term" value="F:ATP binding"/>
    <property type="evidence" value="ECO:0007669"/>
    <property type="project" value="UniProtKB-KW"/>
</dbReference>
<sequence length="574" mass="64188">MTTLISVQSLQLDTVAGTLFHDLCFTVGLGDRIGLIGYNGSGKSTLLALLDGSRQPSQGAIHRARQCRLQYVEQHLPARMADLTLYDALFAALDYQPDQQWRVDSLLGELGFEPDTASVPVKSLSGGQHTRLLLGRALLQEPNLLLLDEPSNHLDLPSLLWLERFLLDWKGGFILVSHDRRLLDNVTRQSWILRDQRLYGFDHPASSALEALAAADMAAAERFAAEQKEIDRLTDSSRRIALWARDYDHEGMARKAKSMQKRIDKLKEEQSFVSQGAPWCLTLRGQALAAKQLLAFEQFEVRPAAGLAPLFVADGLWLRPGDKVALLGANGSGKTSLLRQCWQGLVQESADPAFYHHPGAAVGYYDQTLQRLDDQARLADALAPFANLPEMAMRRALIAAGFPYSRHDQHVATLSGGERARLLFLGLSLASYHLLLLDEPTNHLDMDGKQELADALAQFAGGFLLVSHDRDLIERSCNRFWVVREGRLEQWLDAPSAYSRLFEPPASTSTIRAERAMQHSVPLDDPEWQLNRLCELEALLAADLARKPRQQRPQMQQQWRSEIEQLNQMLGLVG</sequence>
<reference evidence="7" key="1">
    <citation type="journal article" date="2019" name="Int. J. Syst. Evol. Microbiol.">
        <title>The Global Catalogue of Microorganisms (GCM) 10K type strain sequencing project: providing services to taxonomists for standard genome sequencing and annotation.</title>
        <authorList>
            <consortium name="The Broad Institute Genomics Platform"/>
            <consortium name="The Broad Institute Genome Sequencing Center for Infectious Disease"/>
            <person name="Wu L."/>
            <person name="Ma J."/>
        </authorList>
    </citation>
    <scope>NUCLEOTIDE SEQUENCE [LARGE SCALE GENOMIC DNA]</scope>
    <source>
        <strain evidence="7">LMG 29894</strain>
    </source>
</reference>
<evidence type="ECO:0000256" key="4">
    <source>
        <dbReference type="ARBA" id="ARBA00022840"/>
    </source>
</evidence>
<dbReference type="InterPro" id="IPR050611">
    <property type="entry name" value="ABCF"/>
</dbReference>
<evidence type="ECO:0000256" key="2">
    <source>
        <dbReference type="ARBA" id="ARBA00022737"/>
    </source>
</evidence>
<dbReference type="InterPro" id="IPR003439">
    <property type="entry name" value="ABC_transporter-like_ATP-bd"/>
</dbReference>
<dbReference type="CDD" id="cd03221">
    <property type="entry name" value="ABCF_EF-3"/>
    <property type="match status" value="2"/>
</dbReference>
<feature type="domain" description="ABC transporter" evidence="5">
    <location>
        <begin position="294"/>
        <end position="510"/>
    </location>
</feature>
<comment type="caution">
    <text evidence="6">The sequence shown here is derived from an EMBL/GenBank/DDBJ whole genome shotgun (WGS) entry which is preliminary data.</text>
</comment>
<evidence type="ECO:0000259" key="5">
    <source>
        <dbReference type="PROSITE" id="PS50893"/>
    </source>
</evidence>
<accession>A0ABV8MRE3</accession>
<keyword evidence="2" id="KW-0677">Repeat</keyword>
<keyword evidence="7" id="KW-1185">Reference proteome</keyword>
<dbReference type="Gene3D" id="3.40.50.300">
    <property type="entry name" value="P-loop containing nucleotide triphosphate hydrolases"/>
    <property type="match status" value="2"/>
</dbReference>
<dbReference type="PROSITE" id="PS00211">
    <property type="entry name" value="ABC_TRANSPORTER_1"/>
    <property type="match status" value="1"/>
</dbReference>
<dbReference type="EMBL" id="JBHSBU010000001">
    <property type="protein sequence ID" value="MFC4160772.1"/>
    <property type="molecule type" value="Genomic_DNA"/>
</dbReference>
<evidence type="ECO:0000256" key="3">
    <source>
        <dbReference type="ARBA" id="ARBA00022741"/>
    </source>
</evidence>
<feature type="domain" description="ABC transporter" evidence="5">
    <location>
        <begin position="5"/>
        <end position="220"/>
    </location>
</feature>
<keyword evidence="3" id="KW-0547">Nucleotide-binding</keyword>
<dbReference type="InterPro" id="IPR027417">
    <property type="entry name" value="P-loop_NTPase"/>
</dbReference>
<dbReference type="Pfam" id="PF00005">
    <property type="entry name" value="ABC_tran"/>
    <property type="match status" value="2"/>
</dbReference>
<dbReference type="PANTHER" id="PTHR19211:SF14">
    <property type="entry name" value="ATP-BINDING CASSETTE SUB-FAMILY F MEMBER 1"/>
    <property type="match status" value="1"/>
</dbReference>
<dbReference type="InterPro" id="IPR017871">
    <property type="entry name" value="ABC_transporter-like_CS"/>
</dbReference>
<keyword evidence="1" id="KW-0472">Membrane</keyword>
<organism evidence="6 7">
    <name type="scientific">Chitinimonas lacunae</name>
    <dbReference type="NCBI Taxonomy" id="1963018"/>
    <lineage>
        <taxon>Bacteria</taxon>
        <taxon>Pseudomonadati</taxon>
        <taxon>Pseudomonadota</taxon>
        <taxon>Betaproteobacteria</taxon>
        <taxon>Neisseriales</taxon>
        <taxon>Chitinibacteraceae</taxon>
        <taxon>Chitinimonas</taxon>
    </lineage>
</organism>
<gene>
    <name evidence="6" type="ORF">ACFOW7_15635</name>
</gene>
<evidence type="ECO:0000256" key="1">
    <source>
        <dbReference type="ARBA" id="ARBA00022475"/>
    </source>
</evidence>
<protein>
    <submittedName>
        <fullName evidence="6">ABC-F family ATP-binding cassette domain-containing protein</fullName>
    </submittedName>
</protein>